<evidence type="ECO:0000256" key="1">
    <source>
        <dbReference type="SAM" id="MobiDB-lite"/>
    </source>
</evidence>
<protein>
    <submittedName>
        <fullName evidence="2">Uncharacterized protein (TIGR01370 family)</fullName>
    </submittedName>
</protein>
<keyword evidence="3" id="KW-1185">Reference proteome</keyword>
<evidence type="ECO:0000313" key="2">
    <source>
        <dbReference type="EMBL" id="SOC40232.1"/>
    </source>
</evidence>
<gene>
    <name evidence="2" type="ORF">SAMN05892877_10770</name>
</gene>
<dbReference type="RefSeq" id="WP_097139570.1">
    <property type="nucleotide sequence ID" value="NZ_OBQD01000007.1"/>
</dbReference>
<reference evidence="2 3" key="1">
    <citation type="submission" date="2017-08" db="EMBL/GenBank/DDBJ databases">
        <authorList>
            <person name="de Groot N.N."/>
        </authorList>
    </citation>
    <scope>NUCLEOTIDE SEQUENCE [LARGE SCALE GENOMIC DNA]</scope>
    <source>
        <strain evidence="2 3">JC85</strain>
    </source>
</reference>
<proteinExistence type="predicted"/>
<accession>A0A285UEH9</accession>
<dbReference type="Proteomes" id="UP000219167">
    <property type="component" value="Unassembled WGS sequence"/>
</dbReference>
<organism evidence="2 3">
    <name type="scientific">Rhizobium subbaraonis</name>
    <dbReference type="NCBI Taxonomy" id="908946"/>
    <lineage>
        <taxon>Bacteria</taxon>
        <taxon>Pseudomonadati</taxon>
        <taxon>Pseudomonadota</taxon>
        <taxon>Alphaproteobacteria</taxon>
        <taxon>Hyphomicrobiales</taxon>
        <taxon>Rhizobiaceae</taxon>
        <taxon>Rhizobium/Agrobacterium group</taxon>
        <taxon>Rhizobium</taxon>
    </lineage>
</organism>
<dbReference type="InterPro" id="IPR013785">
    <property type="entry name" value="Aldolase_TIM"/>
</dbReference>
<evidence type="ECO:0000313" key="3">
    <source>
        <dbReference type="Proteomes" id="UP000219167"/>
    </source>
</evidence>
<dbReference type="AlphaFoldDB" id="A0A285UEH9"/>
<dbReference type="Gene3D" id="3.20.20.70">
    <property type="entry name" value="Aldolase class I"/>
    <property type="match status" value="1"/>
</dbReference>
<feature type="region of interest" description="Disordered" evidence="1">
    <location>
        <begin position="96"/>
        <end position="119"/>
    </location>
</feature>
<sequence>MVKFKTSTGWVAVQNWGYALQGINGKPANADLLASATHDLLVIDSSRDGTNGGRFFHDEIARMKDGMGGRSVVVSYISIGEAFGLSRLLAQELDGRRRGARQAHRQGAGLARTAQSRLA</sequence>
<dbReference type="EMBL" id="OBQD01000007">
    <property type="protein sequence ID" value="SOC40232.1"/>
    <property type="molecule type" value="Genomic_DNA"/>
</dbReference>
<dbReference type="OrthoDB" id="30037at2"/>
<name>A0A285UEH9_9HYPH</name>